<evidence type="ECO:0000256" key="7">
    <source>
        <dbReference type="SAM" id="Phobius"/>
    </source>
</evidence>
<evidence type="ECO:0000313" key="9">
    <source>
        <dbReference type="EMBL" id="KAI8045126.1"/>
    </source>
</evidence>
<feature type="transmembrane region" description="Helical" evidence="7">
    <location>
        <begin position="365"/>
        <end position="391"/>
    </location>
</feature>
<dbReference type="GO" id="GO:0043195">
    <property type="term" value="C:terminal bouton"/>
    <property type="evidence" value="ECO:0007669"/>
    <property type="project" value="TreeGrafter"/>
</dbReference>
<comment type="subcellular location">
    <subcellularLocation>
        <location evidence="1">Membrane</location>
        <topology evidence="1">Multi-pass membrane protein</topology>
    </subcellularLocation>
</comment>
<keyword evidence="4 7" id="KW-1133">Transmembrane helix</keyword>
<reference evidence="9" key="1">
    <citation type="journal article" date="2023" name="Genome Biol. Evol.">
        <title>Long-read-based Genome Assembly of Drosophila gunungcola Reveals Fewer Chemosensory Genes in Flower-breeding Species.</title>
        <authorList>
            <person name="Negi A."/>
            <person name="Liao B.Y."/>
            <person name="Yeh S.D."/>
        </authorList>
    </citation>
    <scope>NUCLEOTIDE SEQUENCE</scope>
    <source>
        <strain evidence="9">Sukarami</strain>
    </source>
</reference>
<feature type="compositionally biased region" description="Polar residues" evidence="6">
    <location>
        <begin position="1"/>
        <end position="18"/>
    </location>
</feature>
<dbReference type="Gene3D" id="1.20.1250.20">
    <property type="entry name" value="MFS general substrate transporter like domains"/>
    <property type="match status" value="1"/>
</dbReference>
<feature type="compositionally biased region" description="Polar residues" evidence="6">
    <location>
        <begin position="67"/>
        <end position="82"/>
    </location>
</feature>
<evidence type="ECO:0000256" key="2">
    <source>
        <dbReference type="ARBA" id="ARBA00022448"/>
    </source>
</evidence>
<organism evidence="9 10">
    <name type="scientific">Drosophila gunungcola</name>
    <name type="common">fruit fly</name>
    <dbReference type="NCBI Taxonomy" id="103775"/>
    <lineage>
        <taxon>Eukaryota</taxon>
        <taxon>Metazoa</taxon>
        <taxon>Ecdysozoa</taxon>
        <taxon>Arthropoda</taxon>
        <taxon>Hexapoda</taxon>
        <taxon>Insecta</taxon>
        <taxon>Pterygota</taxon>
        <taxon>Neoptera</taxon>
        <taxon>Endopterygota</taxon>
        <taxon>Diptera</taxon>
        <taxon>Brachycera</taxon>
        <taxon>Muscomorpha</taxon>
        <taxon>Ephydroidea</taxon>
        <taxon>Drosophilidae</taxon>
        <taxon>Drosophila</taxon>
        <taxon>Sophophora</taxon>
    </lineage>
</organism>
<evidence type="ECO:0000256" key="5">
    <source>
        <dbReference type="ARBA" id="ARBA00023136"/>
    </source>
</evidence>
<dbReference type="SUPFAM" id="SSF103473">
    <property type="entry name" value="MFS general substrate transporter"/>
    <property type="match status" value="1"/>
</dbReference>
<feature type="transmembrane region" description="Helical" evidence="7">
    <location>
        <begin position="259"/>
        <end position="285"/>
    </location>
</feature>
<dbReference type="FunFam" id="1.20.1250.20:FF:000793">
    <property type="entry name" value="GG12415"/>
    <property type="match status" value="1"/>
</dbReference>
<dbReference type="PANTHER" id="PTHR23506:SF4">
    <property type="entry name" value="PORTABELLA"/>
    <property type="match status" value="1"/>
</dbReference>
<feature type="region of interest" description="Disordered" evidence="6">
    <location>
        <begin position="1"/>
        <end position="82"/>
    </location>
</feature>
<keyword evidence="5 7" id="KW-0472">Membrane</keyword>
<dbReference type="InterPro" id="IPR010736">
    <property type="entry name" value="SHIPPO-rpt"/>
</dbReference>
<dbReference type="PROSITE" id="PS50850">
    <property type="entry name" value="MFS"/>
    <property type="match status" value="1"/>
</dbReference>
<keyword evidence="2" id="KW-0813">Transport</keyword>
<dbReference type="GO" id="GO:0030672">
    <property type="term" value="C:synaptic vesicle membrane"/>
    <property type="evidence" value="ECO:0007669"/>
    <property type="project" value="TreeGrafter"/>
</dbReference>
<feature type="transmembrane region" description="Helical" evidence="7">
    <location>
        <begin position="297"/>
        <end position="320"/>
    </location>
</feature>
<gene>
    <name evidence="9" type="ORF">M5D96_001305</name>
</gene>
<sequence>MQRSPQFSFGTSPRTCNNARKVEGPGPAAYHLGKVTRFGRPSAEEALVMSEKSRSESQSQSQAAAQLNATGRRSSTPSGANGSSNRCLIAVIVYLALLLDNMLLTVIVPILPDYLASLELDTTSPVMVLSLEETSSKLAYRGGESPTHGAGHPQLYISKHPIPGKSMVNFTLFQLGAGTRSRKLLAPVNPPTHNSNKELTLTQENGSIGLLLAMKAFVQLIFNPIVGNASGKFGYRLPIVVGTFFLLISSLVFAVGESYWALLVARAVQGVGSACINICGMSLVAQHYPEEARRSKVMGIILGSIALGVLLGYPFGGILYDLMGKSAPFIILLGLQLLTMDLSVQPEVVVEETPKWRPLLECKMILAIVLAIWFSTSTMAMLEPCLPIWLIQYLKPNKWQLGTVFIPDSVGYFIPSATTVAQLLMPHFALGLGIGVIDAALVPLLATFVDATLSQEYQSEGSSSMSSYGTVYAIQQTSVSLAYCLGPGPGVYMLPPTVGYDKHDNRKQRMPQYSFGMRTKAVGEDLGPGPGAYRVDKLTRYGTSKGLEFSISPRTKTIDKRCSPGPGAHDVHKKPFFTGVNAPSYSMGLRTDFSFKKEGPGPNAYKYEVNAVRPGVPSYSMGLQTKVINKANSPGPAAYGGGDINVKLNRAPVYSMQPRTAIPGESVGPGPNYYDLMYYRPGKSGPGYSFGVRHHQFAPPMIVRCDNM</sequence>
<feature type="transmembrane region" description="Helical" evidence="7">
    <location>
        <begin position="208"/>
        <end position="226"/>
    </location>
</feature>
<dbReference type="AlphaFoldDB" id="A0A9Q0BUX7"/>
<keyword evidence="10" id="KW-1185">Reference proteome</keyword>
<evidence type="ECO:0000256" key="1">
    <source>
        <dbReference type="ARBA" id="ARBA00004141"/>
    </source>
</evidence>
<dbReference type="Pfam" id="PF07004">
    <property type="entry name" value="SHIPPO-rpt"/>
    <property type="match status" value="5"/>
</dbReference>
<dbReference type="Proteomes" id="UP001059596">
    <property type="component" value="Chromosome 3R"/>
</dbReference>
<name>A0A9Q0BUX7_9MUSC</name>
<feature type="domain" description="Major facilitator superfamily (MFS) profile" evidence="8">
    <location>
        <begin position="89"/>
        <end position="708"/>
    </location>
</feature>
<comment type="caution">
    <text evidence="9">The sequence shown here is derived from an EMBL/GenBank/DDBJ whole genome shotgun (WGS) entry which is preliminary data.</text>
</comment>
<dbReference type="GO" id="GO:0005335">
    <property type="term" value="F:serotonin:sodium:chloride symporter activity"/>
    <property type="evidence" value="ECO:0007669"/>
    <property type="project" value="TreeGrafter"/>
</dbReference>
<evidence type="ECO:0000256" key="6">
    <source>
        <dbReference type="SAM" id="MobiDB-lite"/>
    </source>
</evidence>
<evidence type="ECO:0000256" key="3">
    <source>
        <dbReference type="ARBA" id="ARBA00022692"/>
    </source>
</evidence>
<dbReference type="GO" id="GO:0015842">
    <property type="term" value="P:aminergic neurotransmitter loading into synaptic vesicle"/>
    <property type="evidence" value="ECO:0007669"/>
    <property type="project" value="TreeGrafter"/>
</dbReference>
<evidence type="ECO:0000313" key="10">
    <source>
        <dbReference type="Proteomes" id="UP001059596"/>
    </source>
</evidence>
<feature type="transmembrane region" description="Helical" evidence="7">
    <location>
        <begin position="233"/>
        <end position="253"/>
    </location>
</feature>
<dbReference type="EMBL" id="JAMKOV010000001">
    <property type="protein sequence ID" value="KAI8045126.1"/>
    <property type="molecule type" value="Genomic_DNA"/>
</dbReference>
<evidence type="ECO:0000256" key="4">
    <source>
        <dbReference type="ARBA" id="ARBA00022989"/>
    </source>
</evidence>
<feature type="transmembrane region" description="Helical" evidence="7">
    <location>
        <begin position="428"/>
        <end position="449"/>
    </location>
</feature>
<dbReference type="PANTHER" id="PTHR23506">
    <property type="entry name" value="GH10249P"/>
    <property type="match status" value="1"/>
</dbReference>
<keyword evidence="3 7" id="KW-0812">Transmembrane</keyword>
<proteinExistence type="predicted"/>
<feature type="transmembrane region" description="Helical" evidence="7">
    <location>
        <begin position="87"/>
        <end position="111"/>
    </location>
</feature>
<evidence type="ECO:0000259" key="8">
    <source>
        <dbReference type="PROSITE" id="PS50850"/>
    </source>
</evidence>
<dbReference type="InterPro" id="IPR011701">
    <property type="entry name" value="MFS"/>
</dbReference>
<dbReference type="Pfam" id="PF07690">
    <property type="entry name" value="MFS_1"/>
    <property type="match status" value="1"/>
</dbReference>
<protein>
    <recommendedName>
        <fullName evidence="8">Major facilitator superfamily (MFS) profile domain-containing protein</fullName>
    </recommendedName>
</protein>
<dbReference type="InterPro" id="IPR036259">
    <property type="entry name" value="MFS_trans_sf"/>
</dbReference>
<feature type="compositionally biased region" description="Low complexity" evidence="6">
    <location>
        <begin position="57"/>
        <end position="66"/>
    </location>
</feature>
<dbReference type="InterPro" id="IPR020846">
    <property type="entry name" value="MFS_dom"/>
</dbReference>
<accession>A0A9Q0BUX7</accession>
<dbReference type="InterPro" id="IPR050930">
    <property type="entry name" value="MFS_Vesicular_Transporter"/>
</dbReference>